<evidence type="ECO:0000256" key="1">
    <source>
        <dbReference type="ARBA" id="ARBA00004651"/>
    </source>
</evidence>
<keyword evidence="5 7" id="KW-1133">Transmembrane helix</keyword>
<name>A0A2K8NVQ2_9MOLU</name>
<dbReference type="InterPro" id="IPR035906">
    <property type="entry name" value="MetI-like_sf"/>
</dbReference>
<dbReference type="InterPro" id="IPR051393">
    <property type="entry name" value="ABC_transporter_permease"/>
</dbReference>
<feature type="transmembrane region" description="Helical" evidence="7">
    <location>
        <begin position="292"/>
        <end position="313"/>
    </location>
</feature>
<evidence type="ECO:0000256" key="2">
    <source>
        <dbReference type="ARBA" id="ARBA00022448"/>
    </source>
</evidence>
<keyword evidence="2 7" id="KW-0813">Transport</keyword>
<dbReference type="Gene3D" id="1.10.3720.10">
    <property type="entry name" value="MetI-like"/>
    <property type="match status" value="1"/>
</dbReference>
<dbReference type="PROSITE" id="PS50928">
    <property type="entry name" value="ABC_TM1"/>
    <property type="match status" value="1"/>
</dbReference>
<accession>A0A2K8NVQ2</accession>
<keyword evidence="10" id="KW-1185">Reference proteome</keyword>
<dbReference type="KEGG" id="eml:EMELA_v1c00340"/>
<feature type="transmembrane region" description="Helical" evidence="7">
    <location>
        <begin position="128"/>
        <end position="154"/>
    </location>
</feature>
<comment type="subcellular location">
    <subcellularLocation>
        <location evidence="1 7">Cell membrane</location>
        <topology evidence="1 7">Multi-pass membrane protein</topology>
    </subcellularLocation>
</comment>
<evidence type="ECO:0000313" key="9">
    <source>
        <dbReference type="EMBL" id="ATZ17626.1"/>
    </source>
</evidence>
<dbReference type="GO" id="GO:0055085">
    <property type="term" value="P:transmembrane transport"/>
    <property type="evidence" value="ECO:0007669"/>
    <property type="project" value="InterPro"/>
</dbReference>
<dbReference type="STRING" id="1408435.GCA_000685885_00173"/>
<dbReference type="InterPro" id="IPR000515">
    <property type="entry name" value="MetI-like"/>
</dbReference>
<sequence>MKQRSIKQEKDNFKPKFFASSSKPKNMESRKSDLWIQLIWIIPGLFFILLFSYYAIYIIFAQGFNANGALEGFILSIKNFQNVLYKSNEFPIALRNTLIYSVVAIPISLLIALITAKALSNILNRRIFSFLQSAFFLPYVTSSLAVAMAFSMIFSNNGTSLLNQFFRWIGTGSIDWAKPSNAIIVLIIYGVWGMLPFKIILFTAAFMKIDKRLYQAASIDGTPQWLQFWKISIPQIMLVIIYTITTGIIGGFKFMPFGLYPSYQSAVASQAQTAVYYIFNKTSQSAGAAGEAGAASIILMSIILVMTIFNRYLTKYLNKKFR</sequence>
<dbReference type="Proteomes" id="UP000231896">
    <property type="component" value="Chromosome"/>
</dbReference>
<dbReference type="GO" id="GO:0005886">
    <property type="term" value="C:plasma membrane"/>
    <property type="evidence" value="ECO:0007669"/>
    <property type="project" value="UniProtKB-SubCell"/>
</dbReference>
<keyword evidence="4 7" id="KW-0812">Transmembrane</keyword>
<dbReference type="PANTHER" id="PTHR30193">
    <property type="entry name" value="ABC TRANSPORTER PERMEASE PROTEIN"/>
    <property type="match status" value="1"/>
</dbReference>
<evidence type="ECO:0000256" key="7">
    <source>
        <dbReference type="RuleBase" id="RU363032"/>
    </source>
</evidence>
<evidence type="ECO:0000256" key="3">
    <source>
        <dbReference type="ARBA" id="ARBA00022475"/>
    </source>
</evidence>
<proteinExistence type="inferred from homology"/>
<evidence type="ECO:0000256" key="4">
    <source>
        <dbReference type="ARBA" id="ARBA00022692"/>
    </source>
</evidence>
<gene>
    <name evidence="9" type="primary">ugpA</name>
    <name evidence="9" type="ORF">EMELA_v1c00340</name>
</gene>
<dbReference type="SUPFAM" id="SSF161098">
    <property type="entry name" value="MetI-like"/>
    <property type="match status" value="1"/>
</dbReference>
<reference evidence="9 10" key="1">
    <citation type="submission" date="2017-11" db="EMBL/GenBank/DDBJ databases">
        <title>Genome sequence of Entomoplasma melaleucae M1 (ATCC 49191).</title>
        <authorList>
            <person name="Lo W.-S."/>
            <person name="Gasparich G.E."/>
            <person name="Kuo C.-H."/>
        </authorList>
    </citation>
    <scope>NUCLEOTIDE SEQUENCE [LARGE SCALE GENOMIC DNA]</scope>
    <source>
        <strain evidence="9 10">M1</strain>
    </source>
</reference>
<dbReference type="OrthoDB" id="42615at2"/>
<keyword evidence="3" id="KW-1003">Cell membrane</keyword>
<feature type="transmembrane region" description="Helical" evidence="7">
    <location>
        <begin position="34"/>
        <end position="60"/>
    </location>
</feature>
<dbReference type="AlphaFoldDB" id="A0A2K8NVQ2"/>
<feature type="transmembrane region" description="Helical" evidence="7">
    <location>
        <begin position="182"/>
        <end position="207"/>
    </location>
</feature>
<feature type="domain" description="ABC transmembrane type-1" evidence="8">
    <location>
        <begin position="94"/>
        <end position="310"/>
    </location>
</feature>
<dbReference type="CDD" id="cd06261">
    <property type="entry name" value="TM_PBP2"/>
    <property type="match status" value="1"/>
</dbReference>
<protein>
    <submittedName>
        <fullName evidence="9">sn-glycerol-3-phosphate ABC transporter permease</fullName>
    </submittedName>
</protein>
<feature type="transmembrane region" description="Helical" evidence="7">
    <location>
        <begin position="228"/>
        <end position="252"/>
    </location>
</feature>
<dbReference type="Pfam" id="PF00528">
    <property type="entry name" value="BPD_transp_1"/>
    <property type="match status" value="1"/>
</dbReference>
<keyword evidence="6 7" id="KW-0472">Membrane</keyword>
<organism evidence="9 10">
    <name type="scientific">Mesoplasma melaleucae</name>
    <dbReference type="NCBI Taxonomy" id="81459"/>
    <lineage>
        <taxon>Bacteria</taxon>
        <taxon>Bacillati</taxon>
        <taxon>Mycoplasmatota</taxon>
        <taxon>Mollicutes</taxon>
        <taxon>Entomoplasmatales</taxon>
        <taxon>Entomoplasmataceae</taxon>
        <taxon>Mesoplasma</taxon>
    </lineage>
</organism>
<dbReference type="PANTHER" id="PTHR30193:SF37">
    <property type="entry name" value="INNER MEMBRANE ABC TRANSPORTER PERMEASE PROTEIN YCJO"/>
    <property type="match status" value="1"/>
</dbReference>
<comment type="similarity">
    <text evidence="7">Belongs to the binding-protein-dependent transport system permease family.</text>
</comment>
<feature type="transmembrane region" description="Helical" evidence="7">
    <location>
        <begin position="98"/>
        <end position="116"/>
    </location>
</feature>
<evidence type="ECO:0000313" key="10">
    <source>
        <dbReference type="Proteomes" id="UP000231896"/>
    </source>
</evidence>
<dbReference type="EMBL" id="CP024964">
    <property type="protein sequence ID" value="ATZ17626.1"/>
    <property type="molecule type" value="Genomic_DNA"/>
</dbReference>
<evidence type="ECO:0000259" key="8">
    <source>
        <dbReference type="PROSITE" id="PS50928"/>
    </source>
</evidence>
<evidence type="ECO:0000256" key="5">
    <source>
        <dbReference type="ARBA" id="ARBA00022989"/>
    </source>
</evidence>
<dbReference type="RefSeq" id="WP_028123935.1">
    <property type="nucleotide sequence ID" value="NZ_CP024964.1"/>
</dbReference>
<evidence type="ECO:0000256" key="6">
    <source>
        <dbReference type="ARBA" id="ARBA00023136"/>
    </source>
</evidence>